<dbReference type="FunFam" id="3.40.50.2020:FF:000006">
    <property type="entry name" value="Hypoxanthine phosphoribosyltransferase"/>
    <property type="match status" value="1"/>
</dbReference>
<dbReference type="GO" id="GO:0032264">
    <property type="term" value="P:IMP salvage"/>
    <property type="evidence" value="ECO:0007669"/>
    <property type="project" value="UniProtKB-UniPathway"/>
</dbReference>
<keyword evidence="21" id="KW-1185">Reference proteome</keyword>
<dbReference type="GO" id="GO:0032263">
    <property type="term" value="P:GMP salvage"/>
    <property type="evidence" value="ECO:0007669"/>
    <property type="project" value="TreeGrafter"/>
</dbReference>
<keyword evidence="7 16" id="KW-0963">Cytoplasm</keyword>
<evidence type="ECO:0000313" key="18">
    <source>
        <dbReference type="EMBL" id="QQE74581.1"/>
    </source>
</evidence>
<dbReference type="InterPro" id="IPR000836">
    <property type="entry name" value="PRTase_dom"/>
</dbReference>
<dbReference type="GO" id="GO:0000287">
    <property type="term" value="F:magnesium ion binding"/>
    <property type="evidence" value="ECO:0007669"/>
    <property type="project" value="TreeGrafter"/>
</dbReference>
<evidence type="ECO:0000256" key="2">
    <source>
        <dbReference type="ARBA" id="ARBA00002049"/>
    </source>
</evidence>
<accession>A0A7T5JNY7</accession>
<dbReference type="GO" id="GO:0006178">
    <property type="term" value="P:guanine salvage"/>
    <property type="evidence" value="ECO:0007669"/>
    <property type="project" value="TreeGrafter"/>
</dbReference>
<dbReference type="EMBL" id="CP073708">
    <property type="protein sequence ID" value="QUO41664.1"/>
    <property type="molecule type" value="Genomic_DNA"/>
</dbReference>
<dbReference type="EMBL" id="CP066308">
    <property type="protein sequence ID" value="QQE74581.1"/>
    <property type="molecule type" value="Genomic_DNA"/>
</dbReference>
<protein>
    <recommendedName>
        <fullName evidence="16">Hypoxanthine phosphoribosyltransferase</fullName>
        <ecNumber evidence="16">2.4.2.8</ecNumber>
    </recommendedName>
</protein>
<sequence>MNQDIKEILLTEEQIAGKVKELGALLSDEYRDKNPLVICVLKGAVIFMADLLRHMDIPCEMDFMAVSSYGSGMESSGMVKILKDLDASVEGRHVLVVEDIMDSGLTLSRLMELLRHRRAATVKVVTLLNKPERRKVNISPDYSGFTIPDEFVVGYGLDYAEKYRNLPFIGVLKPEVYSS</sequence>
<evidence type="ECO:0000256" key="3">
    <source>
        <dbReference type="ARBA" id="ARBA00004496"/>
    </source>
</evidence>
<comment type="pathway">
    <text evidence="5">Purine metabolism; GMP biosynthesis via salvage pathway; GMP from guanine: step 1/1.</text>
</comment>
<dbReference type="PANTHER" id="PTHR43340">
    <property type="entry name" value="HYPOXANTHINE-GUANINE PHOSPHORIBOSYLTRANSFERASE"/>
    <property type="match status" value="1"/>
</dbReference>
<evidence type="ECO:0000313" key="21">
    <source>
        <dbReference type="Proteomes" id="UP000677234"/>
    </source>
</evidence>
<evidence type="ECO:0000259" key="17">
    <source>
        <dbReference type="Pfam" id="PF00156"/>
    </source>
</evidence>
<dbReference type="PANTHER" id="PTHR43340:SF1">
    <property type="entry name" value="HYPOXANTHINE PHOSPHORIBOSYLTRANSFERASE"/>
    <property type="match status" value="1"/>
</dbReference>
<evidence type="ECO:0000313" key="19">
    <source>
        <dbReference type="EMBL" id="QUO41664.1"/>
    </source>
</evidence>
<dbReference type="GO" id="GO:0000166">
    <property type="term" value="F:nucleotide binding"/>
    <property type="evidence" value="ECO:0007669"/>
    <property type="project" value="UniProtKB-KW"/>
</dbReference>
<comment type="subcellular location">
    <subcellularLocation>
        <location evidence="3 16">Cytoplasm</location>
    </subcellularLocation>
</comment>
<feature type="domain" description="Phosphoribosyltransferase" evidence="17">
    <location>
        <begin position="9"/>
        <end position="159"/>
    </location>
</feature>
<evidence type="ECO:0000256" key="7">
    <source>
        <dbReference type="ARBA" id="ARBA00022490"/>
    </source>
</evidence>
<evidence type="ECO:0000256" key="10">
    <source>
        <dbReference type="ARBA" id="ARBA00022723"/>
    </source>
</evidence>
<dbReference type="Pfam" id="PF00156">
    <property type="entry name" value="Pribosyltran"/>
    <property type="match status" value="1"/>
</dbReference>
<keyword evidence="8 16" id="KW-0328">Glycosyltransferase</keyword>
<comment type="catalytic activity">
    <reaction evidence="14">
        <text>GMP + diphosphate = guanine + 5-phospho-alpha-D-ribose 1-diphosphate</text>
        <dbReference type="Rhea" id="RHEA:25424"/>
        <dbReference type="ChEBI" id="CHEBI:16235"/>
        <dbReference type="ChEBI" id="CHEBI:33019"/>
        <dbReference type="ChEBI" id="CHEBI:58017"/>
        <dbReference type="ChEBI" id="CHEBI:58115"/>
        <dbReference type="EC" id="2.4.2.8"/>
    </reaction>
    <physiologicalReaction direction="right-to-left" evidence="14">
        <dbReference type="Rhea" id="RHEA:25426"/>
    </physiologicalReaction>
</comment>
<evidence type="ECO:0000256" key="1">
    <source>
        <dbReference type="ARBA" id="ARBA00001946"/>
    </source>
</evidence>
<dbReference type="CDD" id="cd06223">
    <property type="entry name" value="PRTases_typeI"/>
    <property type="match status" value="1"/>
</dbReference>
<evidence type="ECO:0000256" key="9">
    <source>
        <dbReference type="ARBA" id="ARBA00022679"/>
    </source>
</evidence>
<evidence type="ECO:0000256" key="16">
    <source>
        <dbReference type="RuleBase" id="RU364099"/>
    </source>
</evidence>
<dbReference type="AlphaFoldDB" id="A0A7T5JNY7"/>
<name>A0A7T5JNY7_9BACL</name>
<evidence type="ECO:0000313" key="20">
    <source>
        <dbReference type="Proteomes" id="UP000595847"/>
    </source>
</evidence>
<dbReference type="GO" id="GO:0046100">
    <property type="term" value="P:hypoxanthine metabolic process"/>
    <property type="evidence" value="ECO:0007669"/>
    <property type="project" value="TreeGrafter"/>
</dbReference>
<comment type="pathway">
    <text evidence="4 16">Purine metabolism; IMP biosynthesis via salvage pathway; IMP from hypoxanthine: step 1/1.</text>
</comment>
<comment type="similarity">
    <text evidence="6 16">Belongs to the purine/pyrimidine phosphoribosyltransferase family.</text>
</comment>
<dbReference type="SUPFAM" id="SSF53271">
    <property type="entry name" value="PRTase-like"/>
    <property type="match status" value="1"/>
</dbReference>
<dbReference type="Proteomes" id="UP000677234">
    <property type="component" value="Chromosome"/>
</dbReference>
<dbReference type="NCBIfam" id="TIGR01203">
    <property type="entry name" value="HGPRTase"/>
    <property type="match status" value="1"/>
</dbReference>
<keyword evidence="12 16" id="KW-0547">Nucleotide-binding</keyword>
<evidence type="ECO:0000256" key="5">
    <source>
        <dbReference type="ARBA" id="ARBA00004676"/>
    </source>
</evidence>
<keyword evidence="11 16" id="KW-0660">Purine salvage</keyword>
<keyword evidence="13 16" id="KW-0460">Magnesium</keyword>
<evidence type="ECO:0000256" key="13">
    <source>
        <dbReference type="ARBA" id="ARBA00022842"/>
    </source>
</evidence>
<comment type="function">
    <text evidence="2">Purine salvage pathway enzyme that catalyzes the transfer of the ribosyl-5-phosphate group from 5-phospho-alpha-D-ribose 1-diphosphate (PRPP) to the N9 position of the 6-oxopurines hypoxanthine and guanine to form the corresponding ribonucleotides IMP (inosine 5'-monophosphate) and GMP (guanosine 5'-monophosphate), with the release of PPi.</text>
</comment>
<dbReference type="GO" id="GO:0052657">
    <property type="term" value="F:guanine phosphoribosyltransferase activity"/>
    <property type="evidence" value="ECO:0007669"/>
    <property type="project" value="UniProtKB-ARBA"/>
</dbReference>
<evidence type="ECO:0000256" key="15">
    <source>
        <dbReference type="ARBA" id="ARBA00049402"/>
    </source>
</evidence>
<dbReference type="EC" id="2.4.2.8" evidence="16"/>
<comment type="cofactor">
    <cofactor evidence="1 16">
        <name>Mg(2+)</name>
        <dbReference type="ChEBI" id="CHEBI:18420"/>
    </cofactor>
</comment>
<comment type="catalytic activity">
    <reaction evidence="15">
        <text>IMP + diphosphate = hypoxanthine + 5-phospho-alpha-D-ribose 1-diphosphate</text>
        <dbReference type="Rhea" id="RHEA:17973"/>
        <dbReference type="ChEBI" id="CHEBI:17368"/>
        <dbReference type="ChEBI" id="CHEBI:33019"/>
        <dbReference type="ChEBI" id="CHEBI:58017"/>
        <dbReference type="ChEBI" id="CHEBI:58053"/>
        <dbReference type="EC" id="2.4.2.8"/>
    </reaction>
    <physiologicalReaction direction="right-to-left" evidence="15">
        <dbReference type="Rhea" id="RHEA:17975"/>
    </physiologicalReaction>
</comment>
<evidence type="ECO:0000256" key="12">
    <source>
        <dbReference type="ARBA" id="ARBA00022741"/>
    </source>
</evidence>
<organism evidence="18 20">
    <name type="scientific">Brevibacillus composti</name>
    <dbReference type="NCBI Taxonomy" id="2796470"/>
    <lineage>
        <taxon>Bacteria</taxon>
        <taxon>Bacillati</taxon>
        <taxon>Bacillota</taxon>
        <taxon>Bacilli</taxon>
        <taxon>Bacillales</taxon>
        <taxon>Paenibacillaceae</taxon>
        <taxon>Brevibacillus</taxon>
    </lineage>
</organism>
<proteinExistence type="inferred from homology"/>
<dbReference type="Proteomes" id="UP000595847">
    <property type="component" value="Chromosome"/>
</dbReference>
<evidence type="ECO:0000256" key="4">
    <source>
        <dbReference type="ARBA" id="ARBA00004669"/>
    </source>
</evidence>
<gene>
    <name evidence="18" type="primary">hpt</name>
    <name evidence="18" type="ORF">JD108_00805</name>
    <name evidence="19" type="ORF">KDJ56_00805</name>
</gene>
<dbReference type="GO" id="GO:0004422">
    <property type="term" value="F:hypoxanthine phosphoribosyltransferase activity"/>
    <property type="evidence" value="ECO:0007669"/>
    <property type="project" value="InterPro"/>
</dbReference>
<keyword evidence="10 16" id="KW-0479">Metal-binding</keyword>
<evidence type="ECO:0000256" key="6">
    <source>
        <dbReference type="ARBA" id="ARBA00008391"/>
    </source>
</evidence>
<dbReference type="RefSeq" id="WP_198828157.1">
    <property type="nucleotide sequence ID" value="NZ_CP066308.1"/>
</dbReference>
<dbReference type="UniPathway" id="UPA00591">
    <property type="reaction ID" value="UER00648"/>
</dbReference>
<dbReference type="InterPro" id="IPR029057">
    <property type="entry name" value="PRTase-like"/>
</dbReference>
<dbReference type="Gene3D" id="3.40.50.2020">
    <property type="match status" value="1"/>
</dbReference>
<dbReference type="InterPro" id="IPR050408">
    <property type="entry name" value="HGPRT"/>
</dbReference>
<reference evidence="19" key="2">
    <citation type="submission" date="2021-04" db="EMBL/GenBank/DDBJ databases">
        <title>Brevibacillus composti FJAT-54423, complete genome.</title>
        <authorList>
            <person name="Tang R."/>
        </authorList>
    </citation>
    <scope>NUCLEOTIDE SEQUENCE</scope>
    <source>
        <strain evidence="19">FJAT-54424</strain>
    </source>
</reference>
<keyword evidence="9 16" id="KW-0808">Transferase</keyword>
<dbReference type="InterPro" id="IPR005904">
    <property type="entry name" value="Hxn_phspho_trans"/>
</dbReference>
<dbReference type="GO" id="GO:0006166">
    <property type="term" value="P:purine ribonucleoside salvage"/>
    <property type="evidence" value="ECO:0007669"/>
    <property type="project" value="UniProtKB-KW"/>
</dbReference>
<dbReference type="GO" id="GO:0005829">
    <property type="term" value="C:cytosol"/>
    <property type="evidence" value="ECO:0007669"/>
    <property type="project" value="TreeGrafter"/>
</dbReference>
<dbReference type="KEGG" id="bcop:JD108_00805"/>
<reference evidence="18 20" key="1">
    <citation type="submission" date="2020-12" db="EMBL/GenBank/DDBJ databases">
        <title>strain FJAT-54423T represents a novel species of the genus Brevibacillus.</title>
        <authorList>
            <person name="Tang R."/>
        </authorList>
    </citation>
    <scope>NUCLEOTIDE SEQUENCE [LARGE SCALE GENOMIC DNA]</scope>
    <source>
        <strain evidence="18 20">FJAT-54423</strain>
    </source>
</reference>
<evidence type="ECO:0000256" key="14">
    <source>
        <dbReference type="ARBA" id="ARBA00048811"/>
    </source>
</evidence>
<evidence type="ECO:0000256" key="8">
    <source>
        <dbReference type="ARBA" id="ARBA00022676"/>
    </source>
</evidence>
<evidence type="ECO:0000256" key="11">
    <source>
        <dbReference type="ARBA" id="ARBA00022726"/>
    </source>
</evidence>